<protein>
    <submittedName>
        <fullName evidence="1">Class II fructose-bisphosphate aldolase</fullName>
    </submittedName>
</protein>
<name>A0A4P7AGA3_9MOLU</name>
<gene>
    <name evidence="1" type="ORF">SGLAD_v1c01860</name>
</gene>
<dbReference type="Gene3D" id="3.20.20.70">
    <property type="entry name" value="Aldolase class I"/>
    <property type="match status" value="1"/>
</dbReference>
<dbReference type="RefSeq" id="WP_341785885.1">
    <property type="nucleotide sequence ID" value="NZ_CP038013.1"/>
</dbReference>
<evidence type="ECO:0000313" key="2">
    <source>
        <dbReference type="Proteomes" id="UP000294309"/>
    </source>
</evidence>
<evidence type="ECO:0000313" key="1">
    <source>
        <dbReference type="EMBL" id="QBQ07385.1"/>
    </source>
</evidence>
<accession>A0A4P7AGA3</accession>
<dbReference type="EMBL" id="CP038013">
    <property type="protein sequence ID" value="QBQ07385.1"/>
    <property type="molecule type" value="Genomic_DNA"/>
</dbReference>
<dbReference type="InterPro" id="IPR013785">
    <property type="entry name" value="Aldolase_TIM"/>
</dbReference>
<dbReference type="KEGG" id="sgq:SGLAD_v1c01860"/>
<proteinExistence type="predicted"/>
<dbReference type="Proteomes" id="UP000294309">
    <property type="component" value="Chromosome"/>
</dbReference>
<sequence length="51" mass="5640">MKIACSNGIKSCFEKNYTGYDARKYGKSAIDFVKAEAIKKIRAFSSNNKGS</sequence>
<organism evidence="1 2">
    <name type="scientific">Spiroplasma gladiatoris</name>
    <dbReference type="NCBI Taxonomy" id="2143"/>
    <lineage>
        <taxon>Bacteria</taxon>
        <taxon>Bacillati</taxon>
        <taxon>Mycoplasmatota</taxon>
        <taxon>Mollicutes</taxon>
        <taxon>Entomoplasmatales</taxon>
        <taxon>Spiroplasmataceae</taxon>
        <taxon>Spiroplasma</taxon>
    </lineage>
</organism>
<keyword evidence="2" id="KW-1185">Reference proteome</keyword>
<reference evidence="1 2" key="1">
    <citation type="submission" date="2019-03" db="EMBL/GenBank/DDBJ databases">
        <title>Complete genome sequence of Spiroplasma gladiatoris TG-1 (DSM 22552).</title>
        <authorList>
            <person name="Lin Y.-C."/>
            <person name="Chou L."/>
            <person name="Kuo C.-H."/>
        </authorList>
    </citation>
    <scope>NUCLEOTIDE SEQUENCE [LARGE SCALE GENOMIC DNA]</scope>
    <source>
        <strain evidence="1 2">TG-1</strain>
    </source>
</reference>
<dbReference type="AlphaFoldDB" id="A0A4P7AGA3"/>